<accession>A0A650EK25</accession>
<evidence type="ECO:0000313" key="2">
    <source>
        <dbReference type="EMBL" id="QGT50100.1"/>
    </source>
</evidence>
<gene>
    <name evidence="2" type="ORF">Helico4rc_2200</name>
</gene>
<keyword evidence="1" id="KW-0732">Signal</keyword>
<dbReference type="EMBL" id="MN577567">
    <property type="protein sequence ID" value="QGT50100.1"/>
    <property type="molecule type" value="Genomic_DNA"/>
</dbReference>
<protein>
    <submittedName>
        <fullName evidence="2">Uncharacterized protein</fullName>
    </submittedName>
</protein>
<sequence length="288" mass="32702">MKRFLLMILGASVAFAFPPSGAYFQNLLVDNGKVIKNTLKPRPYSYQNQNEYKICFEGEIVLSGVLERSDNTDADMIYNALRFYPDKNLSLPFLYSHFDDDSLESKGAVRKNNAWDLSKVAFEGLSFGVLLNDKNVSLPKMLDSRLFGVAAVRAEIGIKNYCFYGEGDAGREAYADLVELKLLGDIKTKYFTRKDYDYYNTYVKLSYHSKDDYINIRERANGAIVGKILKEDMVNNNGLLVYANGDFYFSPEDLDSMWLEVFYLPPDALDGRDAIYGVVHGSQIKLVD</sequence>
<feature type="chain" id="PRO_5024862536" evidence="1">
    <location>
        <begin position="17"/>
        <end position="288"/>
    </location>
</feature>
<proteinExistence type="predicted"/>
<dbReference type="AlphaFoldDB" id="A0A650EK25"/>
<evidence type="ECO:0000256" key="1">
    <source>
        <dbReference type="SAM" id="SignalP"/>
    </source>
</evidence>
<organism evidence="2">
    <name type="scientific">uncultured Helicobacter sp</name>
    <dbReference type="NCBI Taxonomy" id="175537"/>
    <lineage>
        <taxon>Bacteria</taxon>
        <taxon>Pseudomonadati</taxon>
        <taxon>Campylobacterota</taxon>
        <taxon>Epsilonproteobacteria</taxon>
        <taxon>Campylobacterales</taxon>
        <taxon>Helicobacteraceae</taxon>
        <taxon>Helicobacter</taxon>
        <taxon>environmental samples</taxon>
    </lineage>
</organism>
<reference evidence="2" key="1">
    <citation type="journal article" date="2020" name="J. ISSAAS">
        <title>Lactobacilli and other gastrointestinal microbiota of Peromyscus leucopus, reservoir host for agents of Lyme disease and other zoonoses in North America.</title>
        <authorList>
            <person name="Milovic A."/>
            <person name="Bassam K."/>
            <person name="Shao H."/>
            <person name="Chatzistamou I."/>
            <person name="Tufts D.M."/>
            <person name="Diuk-Wasser M."/>
            <person name="Barbour A.G."/>
        </authorList>
    </citation>
    <scope>NUCLEOTIDE SEQUENCE</scope>
    <source>
        <strain evidence="2">LL4</strain>
    </source>
</reference>
<feature type="signal peptide" evidence="1">
    <location>
        <begin position="1"/>
        <end position="16"/>
    </location>
</feature>
<name>A0A650EK25_9HELI</name>